<protein>
    <submittedName>
        <fullName evidence="6">UvrB/uvrC motif-containing protein</fullName>
    </submittedName>
</protein>
<keyword evidence="2" id="KW-0267">Excision nuclease</keyword>
<feature type="region of interest" description="Disordered" evidence="4">
    <location>
        <begin position="60"/>
        <end position="116"/>
    </location>
</feature>
<proteinExistence type="predicted"/>
<sequence length="116" mass="12989">MRRYFPIRMPPDSSLVRFARMAVTIETLQQRMEEAALALDFEEAKRCRDMINMIRGGATAAEAEDADFEGLTRQEPGAMGLGTSQQSVTPPADWRPPPRPDPMTAGRSQRGRRRGP</sequence>
<evidence type="ECO:0000313" key="7">
    <source>
        <dbReference type="Proteomes" id="UP000199206"/>
    </source>
</evidence>
<keyword evidence="3" id="KW-0227">DNA damage</keyword>
<evidence type="ECO:0000256" key="2">
    <source>
        <dbReference type="ARBA" id="ARBA00022881"/>
    </source>
</evidence>
<feature type="domain" description="UVR" evidence="5">
    <location>
        <begin position="22"/>
        <end position="57"/>
    </location>
</feature>
<dbReference type="InterPro" id="IPR001943">
    <property type="entry name" value="UVR_dom"/>
</dbReference>
<evidence type="ECO:0000256" key="4">
    <source>
        <dbReference type="SAM" id="MobiDB-lite"/>
    </source>
</evidence>
<dbReference type="Gene3D" id="4.10.860.10">
    <property type="entry name" value="UVR domain"/>
    <property type="match status" value="1"/>
</dbReference>
<dbReference type="Pfam" id="PF02151">
    <property type="entry name" value="UVR"/>
    <property type="match status" value="1"/>
</dbReference>
<gene>
    <name evidence="6" type="ORF">SAMN05192583_2884</name>
</gene>
<evidence type="ECO:0000313" key="6">
    <source>
        <dbReference type="EMBL" id="SEN47088.1"/>
    </source>
</evidence>
<dbReference type="Proteomes" id="UP000199206">
    <property type="component" value="Unassembled WGS sequence"/>
</dbReference>
<dbReference type="GO" id="GO:0006281">
    <property type="term" value="P:DNA repair"/>
    <property type="evidence" value="ECO:0007669"/>
    <property type="project" value="UniProtKB-KW"/>
</dbReference>
<evidence type="ECO:0000259" key="5">
    <source>
        <dbReference type="PROSITE" id="PS50151"/>
    </source>
</evidence>
<dbReference type="GO" id="GO:0009432">
    <property type="term" value="P:SOS response"/>
    <property type="evidence" value="ECO:0007669"/>
    <property type="project" value="UniProtKB-KW"/>
</dbReference>
<accession>A0A1H8GUZ6</accession>
<evidence type="ECO:0000256" key="3">
    <source>
        <dbReference type="ARBA" id="ARBA00023236"/>
    </source>
</evidence>
<keyword evidence="1" id="KW-0228">DNA excision</keyword>
<organism evidence="6 7">
    <name type="scientific">Sphingomonas gellani</name>
    <dbReference type="NCBI Taxonomy" id="1166340"/>
    <lineage>
        <taxon>Bacteria</taxon>
        <taxon>Pseudomonadati</taxon>
        <taxon>Pseudomonadota</taxon>
        <taxon>Alphaproteobacteria</taxon>
        <taxon>Sphingomonadales</taxon>
        <taxon>Sphingomonadaceae</taxon>
        <taxon>Sphingomonas</taxon>
    </lineage>
</organism>
<dbReference type="AlphaFoldDB" id="A0A1H8GUZ6"/>
<keyword evidence="3" id="KW-0742">SOS response</keyword>
<reference evidence="7" key="1">
    <citation type="submission" date="2016-10" db="EMBL/GenBank/DDBJ databases">
        <authorList>
            <person name="Varghese N."/>
            <person name="Submissions S."/>
        </authorList>
    </citation>
    <scope>NUCLEOTIDE SEQUENCE [LARGE SCALE GENOMIC DNA]</scope>
    <source>
        <strain evidence="7">S6-262</strain>
    </source>
</reference>
<dbReference type="STRING" id="1166340.SAMN05192583_2884"/>
<name>A0A1H8GUZ6_9SPHN</name>
<dbReference type="EMBL" id="FOCF01000007">
    <property type="protein sequence ID" value="SEN47088.1"/>
    <property type="molecule type" value="Genomic_DNA"/>
</dbReference>
<keyword evidence="2" id="KW-0234">DNA repair</keyword>
<keyword evidence="7" id="KW-1185">Reference proteome</keyword>
<dbReference type="PROSITE" id="PS50151">
    <property type="entry name" value="UVR"/>
    <property type="match status" value="1"/>
</dbReference>
<dbReference type="InterPro" id="IPR036876">
    <property type="entry name" value="UVR_dom_sf"/>
</dbReference>
<dbReference type="GO" id="GO:0004518">
    <property type="term" value="F:nuclease activity"/>
    <property type="evidence" value="ECO:0007669"/>
    <property type="project" value="UniProtKB-KW"/>
</dbReference>
<evidence type="ECO:0000256" key="1">
    <source>
        <dbReference type="ARBA" id="ARBA00022769"/>
    </source>
</evidence>
<dbReference type="SUPFAM" id="SSF46600">
    <property type="entry name" value="C-terminal UvrC-binding domain of UvrB"/>
    <property type="match status" value="1"/>
</dbReference>